<organism evidence="1 2">
    <name type="scientific">Laccaria amethystina LaAM-08-1</name>
    <dbReference type="NCBI Taxonomy" id="1095629"/>
    <lineage>
        <taxon>Eukaryota</taxon>
        <taxon>Fungi</taxon>
        <taxon>Dikarya</taxon>
        <taxon>Basidiomycota</taxon>
        <taxon>Agaricomycotina</taxon>
        <taxon>Agaricomycetes</taxon>
        <taxon>Agaricomycetidae</taxon>
        <taxon>Agaricales</taxon>
        <taxon>Agaricineae</taxon>
        <taxon>Hydnangiaceae</taxon>
        <taxon>Laccaria</taxon>
    </lineage>
</organism>
<reference evidence="2" key="2">
    <citation type="submission" date="2015-01" db="EMBL/GenBank/DDBJ databases">
        <title>Evolutionary Origins and Diversification of the Mycorrhizal Mutualists.</title>
        <authorList>
            <consortium name="DOE Joint Genome Institute"/>
            <consortium name="Mycorrhizal Genomics Consortium"/>
            <person name="Kohler A."/>
            <person name="Kuo A."/>
            <person name="Nagy L.G."/>
            <person name="Floudas D."/>
            <person name="Copeland A."/>
            <person name="Barry K.W."/>
            <person name="Cichocki N."/>
            <person name="Veneault-Fourrey C."/>
            <person name="LaButti K."/>
            <person name="Lindquist E.A."/>
            <person name="Lipzen A."/>
            <person name="Lundell T."/>
            <person name="Morin E."/>
            <person name="Murat C."/>
            <person name="Riley R."/>
            <person name="Ohm R."/>
            <person name="Sun H."/>
            <person name="Tunlid A."/>
            <person name="Henrissat B."/>
            <person name="Grigoriev I.V."/>
            <person name="Hibbett D.S."/>
            <person name="Martin F."/>
        </authorList>
    </citation>
    <scope>NUCLEOTIDE SEQUENCE [LARGE SCALE GENOMIC DNA]</scope>
    <source>
        <strain evidence="2">LaAM-08-1</strain>
    </source>
</reference>
<reference evidence="1 2" key="1">
    <citation type="submission" date="2014-04" db="EMBL/GenBank/DDBJ databases">
        <authorList>
            <consortium name="DOE Joint Genome Institute"/>
            <person name="Kuo A."/>
            <person name="Kohler A."/>
            <person name="Nagy L.G."/>
            <person name="Floudas D."/>
            <person name="Copeland A."/>
            <person name="Barry K.W."/>
            <person name="Cichocki N."/>
            <person name="Veneault-Fourrey C."/>
            <person name="LaButti K."/>
            <person name="Lindquist E.A."/>
            <person name="Lipzen A."/>
            <person name="Lundell T."/>
            <person name="Morin E."/>
            <person name="Murat C."/>
            <person name="Sun H."/>
            <person name="Tunlid A."/>
            <person name="Henrissat B."/>
            <person name="Grigoriev I.V."/>
            <person name="Hibbett D.S."/>
            <person name="Martin F."/>
            <person name="Nordberg H.P."/>
            <person name="Cantor M.N."/>
            <person name="Hua S.X."/>
        </authorList>
    </citation>
    <scope>NUCLEOTIDE SEQUENCE [LARGE SCALE GENOMIC DNA]</scope>
    <source>
        <strain evidence="1 2">LaAM-08-1</strain>
    </source>
</reference>
<keyword evidence="2" id="KW-1185">Reference proteome</keyword>
<gene>
    <name evidence="1" type="ORF">K443DRAFT_300019</name>
</gene>
<sequence>MILGSLASSLLHPRYSICRFSAPNFQFKQLNPDIPLFSHPRTCFVTFIKINIALTYEL</sequence>
<evidence type="ECO:0000313" key="2">
    <source>
        <dbReference type="Proteomes" id="UP000054477"/>
    </source>
</evidence>
<dbReference type="HOGENOM" id="CLU_2979427_0_0_1"/>
<protein>
    <submittedName>
        <fullName evidence="1">Uncharacterized protein</fullName>
    </submittedName>
</protein>
<proteinExistence type="predicted"/>
<dbReference type="EMBL" id="KN838537">
    <property type="protein sequence ID" value="KIK09751.1"/>
    <property type="molecule type" value="Genomic_DNA"/>
</dbReference>
<dbReference type="Proteomes" id="UP000054477">
    <property type="component" value="Unassembled WGS sequence"/>
</dbReference>
<evidence type="ECO:0000313" key="1">
    <source>
        <dbReference type="EMBL" id="KIK09751.1"/>
    </source>
</evidence>
<name>A0A0C9XXN5_9AGAR</name>
<accession>A0A0C9XXN5</accession>
<dbReference type="AlphaFoldDB" id="A0A0C9XXN5"/>